<accession>A0A7M7P4Z0</accession>
<dbReference type="GO" id="GO:0005811">
    <property type="term" value="C:lipid droplet"/>
    <property type="evidence" value="ECO:0000318"/>
    <property type="project" value="GO_Central"/>
</dbReference>
<keyword evidence="2" id="KW-0560">Oxidoreductase</keyword>
<dbReference type="KEGG" id="spu:115925479"/>
<evidence type="ECO:0000256" key="2">
    <source>
        <dbReference type="ARBA" id="ARBA00023002"/>
    </source>
</evidence>
<dbReference type="Pfam" id="PF00106">
    <property type="entry name" value="adh_short"/>
    <property type="match status" value="1"/>
</dbReference>
<dbReference type="PANTHER" id="PTHR24322">
    <property type="entry name" value="PKSB"/>
    <property type="match status" value="1"/>
</dbReference>
<keyword evidence="5" id="KW-1185">Reference proteome</keyword>
<dbReference type="OMA" id="WDINQAN"/>
<reference evidence="4" key="2">
    <citation type="submission" date="2021-01" db="UniProtKB">
        <authorList>
            <consortium name="EnsemblMetazoa"/>
        </authorList>
    </citation>
    <scope>IDENTIFICATION</scope>
</reference>
<dbReference type="GeneID" id="115925479"/>
<dbReference type="RefSeq" id="XP_030845282.1">
    <property type="nucleotide sequence ID" value="XM_030989422.1"/>
</dbReference>
<evidence type="ECO:0000256" key="1">
    <source>
        <dbReference type="ARBA" id="ARBA00006484"/>
    </source>
</evidence>
<dbReference type="InterPro" id="IPR036291">
    <property type="entry name" value="NAD(P)-bd_dom_sf"/>
</dbReference>
<organism evidence="4 5">
    <name type="scientific">Strongylocentrotus purpuratus</name>
    <name type="common">Purple sea urchin</name>
    <dbReference type="NCBI Taxonomy" id="7668"/>
    <lineage>
        <taxon>Eukaryota</taxon>
        <taxon>Metazoa</taxon>
        <taxon>Echinodermata</taxon>
        <taxon>Eleutherozoa</taxon>
        <taxon>Echinozoa</taxon>
        <taxon>Echinoidea</taxon>
        <taxon>Euechinoidea</taxon>
        <taxon>Echinacea</taxon>
        <taxon>Camarodonta</taxon>
        <taxon>Echinidea</taxon>
        <taxon>Strongylocentrotidae</taxon>
        <taxon>Strongylocentrotus</taxon>
    </lineage>
</organism>
<proteinExistence type="inferred from homology"/>
<dbReference type="PRINTS" id="PR00080">
    <property type="entry name" value="SDRFAMILY"/>
</dbReference>
<evidence type="ECO:0000256" key="3">
    <source>
        <dbReference type="RuleBase" id="RU000363"/>
    </source>
</evidence>
<name>A0A7M7P4Z0_STRPU</name>
<dbReference type="EnsemblMetazoa" id="XM_030989422">
    <property type="protein sequence ID" value="XP_030845282"/>
    <property type="gene ID" value="LOC115925479"/>
</dbReference>
<comment type="similarity">
    <text evidence="1 3">Belongs to the short-chain dehydrogenases/reductases (SDR) family.</text>
</comment>
<reference evidence="5" key="1">
    <citation type="submission" date="2015-02" db="EMBL/GenBank/DDBJ databases">
        <title>Genome sequencing for Strongylocentrotus purpuratus.</title>
        <authorList>
            <person name="Murali S."/>
            <person name="Liu Y."/>
            <person name="Vee V."/>
            <person name="English A."/>
            <person name="Wang M."/>
            <person name="Skinner E."/>
            <person name="Han Y."/>
            <person name="Muzny D.M."/>
            <person name="Worley K.C."/>
            <person name="Gibbs R.A."/>
        </authorList>
    </citation>
    <scope>NUCLEOTIDE SEQUENCE</scope>
</reference>
<dbReference type="InParanoid" id="A0A7M7P4Z0"/>
<dbReference type="PRINTS" id="PR00081">
    <property type="entry name" value="GDHRDH"/>
</dbReference>
<dbReference type="Proteomes" id="UP000007110">
    <property type="component" value="Unassembled WGS sequence"/>
</dbReference>
<protein>
    <submittedName>
        <fullName evidence="4">Uncharacterized protein</fullName>
    </submittedName>
</protein>
<dbReference type="InterPro" id="IPR002347">
    <property type="entry name" value="SDR_fam"/>
</dbReference>
<dbReference type="Gene3D" id="3.40.50.720">
    <property type="entry name" value="NAD(P)-binding Rossmann-like Domain"/>
    <property type="match status" value="1"/>
</dbReference>
<dbReference type="OrthoDB" id="10253736at2759"/>
<sequence>MFRDIVALLHFFIRVTFAYLKAFYRLFVSPSKVSVRGRVIVITGSGSGLGRELGLRFAAEGARLALWDISDSGNKKTAELIQTELPDAELHLYTVDVTNKELVKTSALRVQSEVGDVYMLINNAGVLVGESLLELRDDDIKRTIEINLLSAFWTLRAFLPGMLESNSGHIVTTCSAGGQNAMHRLTDYCASKFGILGLDEALESELRDVYLRSGIKQTLILPHFLDTGLIHSVEAR</sequence>
<dbReference type="SUPFAM" id="SSF51735">
    <property type="entry name" value="NAD(P)-binding Rossmann-fold domains"/>
    <property type="match status" value="1"/>
</dbReference>
<evidence type="ECO:0000313" key="5">
    <source>
        <dbReference type="Proteomes" id="UP000007110"/>
    </source>
</evidence>
<dbReference type="AlphaFoldDB" id="A0A7M7P4Z0"/>
<dbReference type="PANTHER" id="PTHR24322:SF736">
    <property type="entry name" value="RETINOL DEHYDROGENASE 10"/>
    <property type="match status" value="1"/>
</dbReference>
<evidence type="ECO:0000313" key="4">
    <source>
        <dbReference type="EnsemblMetazoa" id="XP_030845282"/>
    </source>
</evidence>
<dbReference type="GO" id="GO:0016616">
    <property type="term" value="F:oxidoreductase activity, acting on the CH-OH group of donors, NAD or NADP as acceptor"/>
    <property type="evidence" value="ECO:0000318"/>
    <property type="project" value="GO_Central"/>
</dbReference>